<gene>
    <name evidence="1" type="ORF">CK203_052760</name>
</gene>
<comment type="caution">
    <text evidence="1">The sequence shown here is derived from an EMBL/GenBank/DDBJ whole genome shotgun (WGS) entry which is preliminary data.</text>
</comment>
<dbReference type="EMBL" id="QGNW01000733">
    <property type="protein sequence ID" value="RVW63748.1"/>
    <property type="molecule type" value="Genomic_DNA"/>
</dbReference>
<name>A0A438FUY6_VITVI</name>
<evidence type="ECO:0000313" key="1">
    <source>
        <dbReference type="EMBL" id="RVW63748.1"/>
    </source>
</evidence>
<sequence length="105" mass="11607">MYSKDFLSIVVLLDSTPSRRMGNVQKLEVVNGEGEDTVIWLETKSGTFSIKSLYSIPKRGRLVPFPIGVVWNAWVPPNMSFFYLGGTLGKSSNSRPVLEGRLDAG</sequence>
<organism evidence="1 2">
    <name type="scientific">Vitis vinifera</name>
    <name type="common">Grape</name>
    <dbReference type="NCBI Taxonomy" id="29760"/>
    <lineage>
        <taxon>Eukaryota</taxon>
        <taxon>Viridiplantae</taxon>
        <taxon>Streptophyta</taxon>
        <taxon>Embryophyta</taxon>
        <taxon>Tracheophyta</taxon>
        <taxon>Spermatophyta</taxon>
        <taxon>Magnoliopsida</taxon>
        <taxon>eudicotyledons</taxon>
        <taxon>Gunneridae</taxon>
        <taxon>Pentapetalae</taxon>
        <taxon>rosids</taxon>
        <taxon>Vitales</taxon>
        <taxon>Vitaceae</taxon>
        <taxon>Viteae</taxon>
        <taxon>Vitis</taxon>
    </lineage>
</organism>
<dbReference type="Proteomes" id="UP000288805">
    <property type="component" value="Unassembled WGS sequence"/>
</dbReference>
<accession>A0A438FUY6</accession>
<protein>
    <submittedName>
        <fullName evidence="1">Uncharacterized protein</fullName>
    </submittedName>
</protein>
<evidence type="ECO:0000313" key="2">
    <source>
        <dbReference type="Proteomes" id="UP000288805"/>
    </source>
</evidence>
<reference evidence="1 2" key="1">
    <citation type="journal article" date="2018" name="PLoS Genet.">
        <title>Population sequencing reveals clonal diversity and ancestral inbreeding in the grapevine cultivar Chardonnay.</title>
        <authorList>
            <person name="Roach M.J."/>
            <person name="Johnson D.L."/>
            <person name="Bohlmann J."/>
            <person name="van Vuuren H.J."/>
            <person name="Jones S.J."/>
            <person name="Pretorius I.S."/>
            <person name="Schmidt S.A."/>
            <person name="Borneman A.R."/>
        </authorList>
    </citation>
    <scope>NUCLEOTIDE SEQUENCE [LARGE SCALE GENOMIC DNA]</scope>
    <source>
        <strain evidence="2">cv. Chardonnay</strain>
        <tissue evidence="1">Leaf</tissue>
    </source>
</reference>
<proteinExistence type="predicted"/>
<dbReference type="AlphaFoldDB" id="A0A438FUY6"/>